<feature type="compositionally biased region" description="Acidic residues" evidence="1">
    <location>
        <begin position="187"/>
        <end position="201"/>
    </location>
</feature>
<dbReference type="OMA" id="ESAISIN"/>
<feature type="region of interest" description="Disordered" evidence="1">
    <location>
        <begin position="1"/>
        <end position="328"/>
    </location>
</feature>
<feature type="compositionally biased region" description="Low complexity" evidence="1">
    <location>
        <begin position="147"/>
        <end position="158"/>
    </location>
</feature>
<dbReference type="PANTHER" id="PTHR14778">
    <property type="entry name" value="KINETOCHORE-ASSOCIATED PROTEIN DSN1 HOMOLOG"/>
    <property type="match status" value="1"/>
</dbReference>
<dbReference type="GO" id="GO:0007059">
    <property type="term" value="P:chromosome segregation"/>
    <property type="evidence" value="ECO:0007669"/>
    <property type="project" value="InterPro"/>
</dbReference>
<feature type="compositionally biased region" description="Low complexity" evidence="1">
    <location>
        <begin position="1"/>
        <end position="20"/>
    </location>
</feature>
<dbReference type="AlphaFoldDB" id="A0A2V5I2W2"/>
<proteinExistence type="predicted"/>
<dbReference type="InterPro" id="IPR013218">
    <property type="entry name" value="Dsn1/Mis13"/>
</dbReference>
<dbReference type="STRING" id="1450538.A0A2V5I2W2"/>
<feature type="region of interest" description="Disordered" evidence="1">
    <location>
        <begin position="461"/>
        <end position="493"/>
    </location>
</feature>
<dbReference type="GO" id="GO:0051301">
    <property type="term" value="P:cell division"/>
    <property type="evidence" value="ECO:0007669"/>
    <property type="project" value="InterPro"/>
</dbReference>
<name>A0A2V5I2W2_ASPV1</name>
<evidence type="ECO:0000256" key="1">
    <source>
        <dbReference type="SAM" id="MobiDB-lite"/>
    </source>
</evidence>
<reference evidence="2 3" key="1">
    <citation type="submission" date="2018-02" db="EMBL/GenBank/DDBJ databases">
        <title>The genomes of Aspergillus section Nigri reveals drivers in fungal speciation.</title>
        <authorList>
            <consortium name="DOE Joint Genome Institute"/>
            <person name="Vesth T.C."/>
            <person name="Nybo J."/>
            <person name="Theobald S."/>
            <person name="Brandl J."/>
            <person name="Frisvad J.C."/>
            <person name="Nielsen K.F."/>
            <person name="Lyhne E.K."/>
            <person name="Kogle M.E."/>
            <person name="Kuo A."/>
            <person name="Riley R."/>
            <person name="Clum A."/>
            <person name="Nolan M."/>
            <person name="Lipzen A."/>
            <person name="Salamov A."/>
            <person name="Henrissat B."/>
            <person name="Wiebenga A."/>
            <person name="De vries R.P."/>
            <person name="Grigoriev I.V."/>
            <person name="Mortensen U.H."/>
            <person name="Andersen M.R."/>
            <person name="Baker S.E."/>
        </authorList>
    </citation>
    <scope>NUCLEOTIDE SEQUENCE [LARGE SCALE GENOMIC DNA]</scope>
    <source>
        <strain evidence="2 3">CBS 115571</strain>
    </source>
</reference>
<dbReference type="GO" id="GO:0000444">
    <property type="term" value="C:MIS12/MIND type complex"/>
    <property type="evidence" value="ECO:0007669"/>
    <property type="project" value="InterPro"/>
</dbReference>
<feature type="region of interest" description="Disordered" evidence="1">
    <location>
        <begin position="515"/>
        <end position="562"/>
    </location>
</feature>
<sequence>MTVTVLATPTTTTTTTTTTAKTKRRGPLLAIDMATSQAQARPAAPGRGGGRRSSRRLSKQDKGEENATATANGTSAGEKKRKLVPVDEEEDDGFQFTRIATKKPKPSTEKVQPALLPAISHLNTAPRPSPRRGRPPKKKVVEEKVEPAAVAMETTMETTKTRRKTKQSEGMSKRTTRGAAKAKETQPEPEPEPQPDPEQEPESQPPAQAQPEPQPERAKRSTRKRDQWETVPLEKKRRKGRPSNSRKEEQQKQQQQQLTPQPEPEPQQHPRRASLRNGYVSPEPPQAGTATISLPLADTPVIQRNREMRGKKSVKGNNRRSSLGMRGRRASSLIDSGASNALPHKKVNTADFYKHIAADLTEPRRMRQLLIWCGTRAIGDKPSGSRSEDESARLAARVIQEELLKDFESNSTLSNWFEREELDPPAVVVKKENPKNIQNADKIKELEELIQRLQKERHALNALLRPPDIPRIKKQPLETDPSQSSQLSSSKPAELIDLSVLHPSQQRIYAQIDPETVKQQEQPPQPQPSQSTDGEPMDTDPPSAAATTATTSATDTFLPPMSPTTISTRLSRVTSTLAPTLDSLAAGIHNLELYRSTSDAVSSQVLRICAERLEARDARNSIRRSASTDSVADHKDLSLRPRPKEDLGVILGALSRVERRA</sequence>
<dbReference type="EMBL" id="KZ825108">
    <property type="protein sequence ID" value="PYI22840.1"/>
    <property type="molecule type" value="Genomic_DNA"/>
</dbReference>
<gene>
    <name evidence="2" type="ORF">BO99DRAFT_239804</name>
</gene>
<evidence type="ECO:0008006" key="4">
    <source>
        <dbReference type="Google" id="ProtNLM"/>
    </source>
</evidence>
<feature type="compositionally biased region" description="Low complexity" evidence="1">
    <location>
        <begin position="66"/>
        <end position="76"/>
    </location>
</feature>
<dbReference type="PANTHER" id="PTHR14778:SF2">
    <property type="entry name" value="KINETOCHORE-ASSOCIATED PROTEIN DSN1 HOMOLOG"/>
    <property type="match status" value="1"/>
</dbReference>
<feature type="compositionally biased region" description="Basic residues" evidence="1">
    <location>
        <begin position="129"/>
        <end position="138"/>
    </location>
</feature>
<dbReference type="Proteomes" id="UP000249829">
    <property type="component" value="Unassembled WGS sequence"/>
</dbReference>
<protein>
    <recommendedName>
        <fullName evidence="4">Mis12-Mtw1 protein</fullName>
    </recommendedName>
</protein>
<feature type="compositionally biased region" description="Low complexity" evidence="1">
    <location>
        <begin position="540"/>
        <end position="556"/>
    </location>
</feature>
<evidence type="ECO:0000313" key="2">
    <source>
        <dbReference type="EMBL" id="PYI22840.1"/>
    </source>
</evidence>
<feature type="compositionally biased region" description="Basic and acidic residues" evidence="1">
    <location>
        <begin position="468"/>
        <end position="477"/>
    </location>
</feature>
<feature type="compositionally biased region" description="Basic and acidic residues" evidence="1">
    <location>
        <begin position="214"/>
        <end position="234"/>
    </location>
</feature>
<evidence type="ECO:0000313" key="3">
    <source>
        <dbReference type="Proteomes" id="UP000249829"/>
    </source>
</evidence>
<organism evidence="2 3">
    <name type="scientific">Aspergillus violaceofuscus (strain CBS 115571)</name>
    <dbReference type="NCBI Taxonomy" id="1450538"/>
    <lineage>
        <taxon>Eukaryota</taxon>
        <taxon>Fungi</taxon>
        <taxon>Dikarya</taxon>
        <taxon>Ascomycota</taxon>
        <taxon>Pezizomycotina</taxon>
        <taxon>Eurotiomycetes</taxon>
        <taxon>Eurotiomycetidae</taxon>
        <taxon>Eurotiales</taxon>
        <taxon>Aspergillaceae</taxon>
        <taxon>Aspergillus</taxon>
    </lineage>
</organism>
<accession>A0A2V5I2W2</accession>
<dbReference type="Pfam" id="PF08202">
    <property type="entry name" value="MIS13"/>
    <property type="match status" value="1"/>
</dbReference>
<keyword evidence="3" id="KW-1185">Reference proteome</keyword>